<name>A0AAD8ABM0_DIPPU</name>
<evidence type="ECO:0000313" key="2">
    <source>
        <dbReference type="Proteomes" id="UP001233999"/>
    </source>
</evidence>
<reference evidence="1" key="1">
    <citation type="journal article" date="2023" name="IScience">
        <title>Live-bearing cockroach genome reveals convergent evolutionary mechanisms linked to viviparity in insects and beyond.</title>
        <authorList>
            <person name="Fouks B."/>
            <person name="Harrison M.C."/>
            <person name="Mikhailova A.A."/>
            <person name="Marchal E."/>
            <person name="English S."/>
            <person name="Carruthers M."/>
            <person name="Jennings E.C."/>
            <person name="Chiamaka E.L."/>
            <person name="Frigard R.A."/>
            <person name="Pippel M."/>
            <person name="Attardo G.M."/>
            <person name="Benoit J.B."/>
            <person name="Bornberg-Bauer E."/>
            <person name="Tobe S.S."/>
        </authorList>
    </citation>
    <scope>NUCLEOTIDE SEQUENCE</scope>
    <source>
        <strain evidence="1">Stay&amp;Tobe</strain>
    </source>
</reference>
<dbReference type="GO" id="GO:0010314">
    <property type="term" value="F:phosphatidylinositol-5-phosphate binding"/>
    <property type="evidence" value="ECO:0007669"/>
    <property type="project" value="TreeGrafter"/>
</dbReference>
<dbReference type="EMBL" id="JASPKZ010002565">
    <property type="protein sequence ID" value="KAJ9595307.1"/>
    <property type="molecule type" value="Genomic_DNA"/>
</dbReference>
<dbReference type="PANTHER" id="PTHR46607:SF1">
    <property type="entry name" value="SEC14 DOMAIN AND SPECTRIN REPEAT-CONTAINING PROTEIN 1"/>
    <property type="match status" value="1"/>
</dbReference>
<gene>
    <name evidence="1" type="ORF">L9F63_027307</name>
</gene>
<dbReference type="GO" id="GO:0070273">
    <property type="term" value="F:phosphatidylinositol-4-phosphate binding"/>
    <property type="evidence" value="ECO:0007669"/>
    <property type="project" value="TreeGrafter"/>
</dbReference>
<evidence type="ECO:0000313" key="1">
    <source>
        <dbReference type="EMBL" id="KAJ9595307.1"/>
    </source>
</evidence>
<dbReference type="GO" id="GO:0005546">
    <property type="term" value="F:phosphatidylinositol-4,5-bisphosphate binding"/>
    <property type="evidence" value="ECO:0007669"/>
    <property type="project" value="TreeGrafter"/>
</dbReference>
<dbReference type="PANTHER" id="PTHR46607">
    <property type="entry name" value="SEC14 DOMAIN AND SPECTRIN REPEAT-CONTAINING PROTEIN 1"/>
    <property type="match status" value="1"/>
</dbReference>
<organism evidence="1 2">
    <name type="scientific">Diploptera punctata</name>
    <name type="common">Pacific beetle cockroach</name>
    <dbReference type="NCBI Taxonomy" id="6984"/>
    <lineage>
        <taxon>Eukaryota</taxon>
        <taxon>Metazoa</taxon>
        <taxon>Ecdysozoa</taxon>
        <taxon>Arthropoda</taxon>
        <taxon>Hexapoda</taxon>
        <taxon>Insecta</taxon>
        <taxon>Pterygota</taxon>
        <taxon>Neoptera</taxon>
        <taxon>Polyneoptera</taxon>
        <taxon>Dictyoptera</taxon>
        <taxon>Blattodea</taxon>
        <taxon>Blaberoidea</taxon>
        <taxon>Blaberidae</taxon>
        <taxon>Diplopterinae</taxon>
        <taxon>Diploptera</taxon>
    </lineage>
</organism>
<keyword evidence="2" id="KW-1185">Reference proteome</keyword>
<protein>
    <submittedName>
        <fullName evidence="1">Uncharacterized protein</fullName>
    </submittedName>
</protein>
<dbReference type="AlphaFoldDB" id="A0AAD8ABM0"/>
<dbReference type="Proteomes" id="UP001233999">
    <property type="component" value="Unassembled WGS sequence"/>
</dbReference>
<dbReference type="GO" id="GO:0043325">
    <property type="term" value="F:phosphatidylinositol-3,4-bisphosphate binding"/>
    <property type="evidence" value="ECO:0007669"/>
    <property type="project" value="TreeGrafter"/>
</dbReference>
<sequence length="132" mass="15207">DTYGHYAELLHKIDSLPRYNIALPEDLKSQRDFMDFVCRSFCNPTRKGVGGTCLLRHLVFFRLVSEYFDRTNEVFESLLKCDNVEDLESADTMLIQLQESQIHIELLCGEVMKEGEKLADNPVDASEGRTWS</sequence>
<feature type="non-terminal residue" evidence="1">
    <location>
        <position position="1"/>
    </location>
</feature>
<proteinExistence type="predicted"/>
<dbReference type="GO" id="GO:0080025">
    <property type="term" value="F:phosphatidylinositol-3,5-bisphosphate binding"/>
    <property type="evidence" value="ECO:0007669"/>
    <property type="project" value="TreeGrafter"/>
</dbReference>
<accession>A0AAD8ABM0</accession>
<comment type="caution">
    <text evidence="1">The sequence shown here is derived from an EMBL/GenBank/DDBJ whole genome shotgun (WGS) entry which is preliminary data.</text>
</comment>
<reference evidence="1" key="2">
    <citation type="submission" date="2023-05" db="EMBL/GenBank/DDBJ databases">
        <authorList>
            <person name="Fouks B."/>
        </authorList>
    </citation>
    <scope>NUCLEOTIDE SEQUENCE</scope>
    <source>
        <strain evidence="1">Stay&amp;Tobe</strain>
        <tissue evidence="1">Testes</tissue>
    </source>
</reference>
<dbReference type="GO" id="GO:0032266">
    <property type="term" value="F:phosphatidylinositol-3-phosphate binding"/>
    <property type="evidence" value="ECO:0007669"/>
    <property type="project" value="TreeGrafter"/>
</dbReference>